<dbReference type="SUPFAM" id="SSF46785">
    <property type="entry name" value="Winged helix' DNA-binding domain"/>
    <property type="match status" value="1"/>
</dbReference>
<dbReference type="InterPro" id="IPR036388">
    <property type="entry name" value="WH-like_DNA-bd_sf"/>
</dbReference>
<feature type="domain" description="O-methyltransferase dimerisation" evidence="6">
    <location>
        <begin position="14"/>
        <end position="99"/>
    </location>
</feature>
<dbReference type="InterPro" id="IPR001077">
    <property type="entry name" value="COMT_C"/>
</dbReference>
<accession>A0AAP0DX76</accession>
<keyword evidence="8" id="KW-1185">Reference proteome</keyword>
<gene>
    <name evidence="7" type="ORF">Scep_029112</name>
</gene>
<dbReference type="GO" id="GO:0032259">
    <property type="term" value="P:methylation"/>
    <property type="evidence" value="ECO:0007669"/>
    <property type="project" value="UniProtKB-KW"/>
</dbReference>
<proteinExistence type="predicted"/>
<evidence type="ECO:0000256" key="4">
    <source>
        <dbReference type="PIRSR" id="PIRSR005739-1"/>
    </source>
</evidence>
<feature type="domain" description="O-methyltransferase C-terminal" evidence="5">
    <location>
        <begin position="121"/>
        <end position="327"/>
    </location>
</feature>
<dbReference type="InterPro" id="IPR016461">
    <property type="entry name" value="COMT-like"/>
</dbReference>
<sequence>MEEAMDVHEQAHLWKLIYGFVDTLVVRSAVELGIFDIINKNVKPLTVMELASKLQIPNPSSDRLYRILRYLVHVRLLNVTQVDGLKRYAIQSAAKFLLRDYDKSMVPIILGMTKKDFMSSWHHIKDGLSDDGSTAFDKVMGMSFFEYLEENPSQSKLFNEAMAGETRLLTASLINDCKDIFREVESLVDIGGGNGTTIKAISDAFPHINCTLFDLPHVVADSDHDHPNIKRVPGDMFESIPSSQAILLKLILHDWSDEDCVRILKRCREAVAKEGGKVIIVDVALEEESKHELSNARLVLDIDMLVNTGGKERSKEDWEKLIKLAGFGGYKIRHIAAIQSVIEVFP</sequence>
<evidence type="ECO:0000313" key="8">
    <source>
        <dbReference type="Proteomes" id="UP001419268"/>
    </source>
</evidence>
<organism evidence="7 8">
    <name type="scientific">Stephania cephalantha</name>
    <dbReference type="NCBI Taxonomy" id="152367"/>
    <lineage>
        <taxon>Eukaryota</taxon>
        <taxon>Viridiplantae</taxon>
        <taxon>Streptophyta</taxon>
        <taxon>Embryophyta</taxon>
        <taxon>Tracheophyta</taxon>
        <taxon>Spermatophyta</taxon>
        <taxon>Magnoliopsida</taxon>
        <taxon>Ranunculales</taxon>
        <taxon>Menispermaceae</taxon>
        <taxon>Menispermoideae</taxon>
        <taxon>Cissampelideae</taxon>
        <taxon>Stephania</taxon>
    </lineage>
</organism>
<dbReference type="InterPro" id="IPR012967">
    <property type="entry name" value="COMT_dimerisation"/>
</dbReference>
<keyword evidence="3" id="KW-0949">S-adenosyl-L-methionine</keyword>
<evidence type="ECO:0000256" key="3">
    <source>
        <dbReference type="ARBA" id="ARBA00022691"/>
    </source>
</evidence>
<feature type="active site" description="Proton acceptor" evidence="4">
    <location>
        <position position="253"/>
    </location>
</feature>
<dbReference type="Proteomes" id="UP001419268">
    <property type="component" value="Unassembled WGS sequence"/>
</dbReference>
<dbReference type="GO" id="GO:0008171">
    <property type="term" value="F:O-methyltransferase activity"/>
    <property type="evidence" value="ECO:0007669"/>
    <property type="project" value="InterPro"/>
</dbReference>
<dbReference type="InterPro" id="IPR029063">
    <property type="entry name" value="SAM-dependent_MTases_sf"/>
</dbReference>
<dbReference type="FunFam" id="3.40.50.150:FF:000057">
    <property type="entry name" value="O-methyltransferase ZRP4"/>
    <property type="match status" value="1"/>
</dbReference>
<name>A0AAP0DX76_9MAGN</name>
<keyword evidence="1" id="KW-0489">Methyltransferase</keyword>
<keyword evidence="2" id="KW-0808">Transferase</keyword>
<comment type="caution">
    <text evidence="7">The sequence shown here is derived from an EMBL/GenBank/DDBJ whole genome shotgun (WGS) entry which is preliminary data.</text>
</comment>
<dbReference type="PIRSF" id="PIRSF005739">
    <property type="entry name" value="O-mtase"/>
    <property type="match status" value="1"/>
</dbReference>
<evidence type="ECO:0000259" key="6">
    <source>
        <dbReference type="Pfam" id="PF08100"/>
    </source>
</evidence>
<dbReference type="InterPro" id="IPR036390">
    <property type="entry name" value="WH_DNA-bd_sf"/>
</dbReference>
<dbReference type="Gene3D" id="3.40.50.150">
    <property type="entry name" value="Vaccinia Virus protein VP39"/>
    <property type="match status" value="1"/>
</dbReference>
<dbReference type="Pfam" id="PF00891">
    <property type="entry name" value="Methyltransf_2"/>
    <property type="match status" value="1"/>
</dbReference>
<dbReference type="PROSITE" id="PS51683">
    <property type="entry name" value="SAM_OMT_II"/>
    <property type="match status" value="1"/>
</dbReference>
<evidence type="ECO:0000256" key="2">
    <source>
        <dbReference type="ARBA" id="ARBA00022679"/>
    </source>
</evidence>
<evidence type="ECO:0000256" key="1">
    <source>
        <dbReference type="ARBA" id="ARBA00022603"/>
    </source>
</evidence>
<dbReference type="PANTHER" id="PTHR11746">
    <property type="entry name" value="O-METHYLTRANSFERASE"/>
    <property type="match status" value="1"/>
</dbReference>
<dbReference type="SUPFAM" id="SSF53335">
    <property type="entry name" value="S-adenosyl-L-methionine-dependent methyltransferases"/>
    <property type="match status" value="1"/>
</dbReference>
<dbReference type="Pfam" id="PF08100">
    <property type="entry name" value="Dimerisation"/>
    <property type="match status" value="1"/>
</dbReference>
<dbReference type="Gene3D" id="1.10.10.10">
    <property type="entry name" value="Winged helix-like DNA-binding domain superfamily/Winged helix DNA-binding domain"/>
    <property type="match status" value="1"/>
</dbReference>
<dbReference type="EMBL" id="JBBNAG010000013">
    <property type="protein sequence ID" value="KAK9082641.1"/>
    <property type="molecule type" value="Genomic_DNA"/>
</dbReference>
<dbReference type="GO" id="GO:0046983">
    <property type="term" value="F:protein dimerization activity"/>
    <property type="evidence" value="ECO:0007669"/>
    <property type="project" value="InterPro"/>
</dbReference>
<dbReference type="AlphaFoldDB" id="A0AAP0DX76"/>
<protein>
    <submittedName>
        <fullName evidence="7">Uncharacterized protein</fullName>
    </submittedName>
</protein>
<evidence type="ECO:0000313" key="7">
    <source>
        <dbReference type="EMBL" id="KAK9082641.1"/>
    </source>
</evidence>
<reference evidence="7 8" key="1">
    <citation type="submission" date="2024-01" db="EMBL/GenBank/DDBJ databases">
        <title>Genome assemblies of Stephania.</title>
        <authorList>
            <person name="Yang L."/>
        </authorList>
    </citation>
    <scope>NUCLEOTIDE SEQUENCE [LARGE SCALE GENOMIC DNA]</scope>
    <source>
        <strain evidence="7">JXDWG</strain>
        <tissue evidence="7">Leaf</tissue>
    </source>
</reference>
<evidence type="ECO:0000259" key="5">
    <source>
        <dbReference type="Pfam" id="PF00891"/>
    </source>
</evidence>